<keyword evidence="7 10" id="KW-1133">Transmembrane helix</keyword>
<feature type="transmembrane region" description="Helical" evidence="10">
    <location>
        <begin position="51"/>
        <end position="72"/>
    </location>
</feature>
<reference evidence="11 12" key="1">
    <citation type="submission" date="2019-01" db="EMBL/GenBank/DDBJ databases">
        <title>Insights into ecological role of a new deltaproteobacterial order Candidatus Sinidesulfobacterales (Sva0485) by metagenomics and metatranscriptomics.</title>
        <authorList>
            <person name="Tan S."/>
            <person name="Liu J."/>
            <person name="Fang Y."/>
            <person name="Hedlund B."/>
            <person name="Lian Z.-H."/>
            <person name="Huang L.-Y."/>
            <person name="Li J.-T."/>
            <person name="Huang L.-N."/>
            <person name="Li W.-J."/>
            <person name="Jiang H.-C."/>
            <person name="Dong H.-L."/>
            <person name="Shu W.-S."/>
        </authorList>
    </citation>
    <scope>NUCLEOTIDE SEQUENCE [LARGE SCALE GENOMIC DNA]</scope>
    <source>
        <strain evidence="11">AP4</strain>
    </source>
</reference>
<protein>
    <recommendedName>
        <fullName evidence="10">Protein-export membrane protein SecG</fullName>
    </recommendedName>
</protein>
<evidence type="ECO:0000256" key="5">
    <source>
        <dbReference type="ARBA" id="ARBA00022692"/>
    </source>
</evidence>
<dbReference type="GO" id="GO:0009306">
    <property type="term" value="P:protein secretion"/>
    <property type="evidence" value="ECO:0007669"/>
    <property type="project" value="UniProtKB-UniRule"/>
</dbReference>
<comment type="subcellular location">
    <subcellularLocation>
        <location evidence="1 10">Cell membrane</location>
        <topology evidence="1 10">Multi-pass membrane protein</topology>
    </subcellularLocation>
</comment>
<keyword evidence="5 10" id="KW-0812">Transmembrane</keyword>
<dbReference type="GO" id="GO:0005886">
    <property type="term" value="C:plasma membrane"/>
    <property type="evidence" value="ECO:0007669"/>
    <property type="project" value="UniProtKB-SubCell"/>
</dbReference>
<dbReference type="PANTHER" id="PTHR34182:SF1">
    <property type="entry name" value="PROTEIN-EXPORT MEMBRANE PROTEIN SECG"/>
    <property type="match status" value="1"/>
</dbReference>
<name>A0A520XE52_9DELT</name>
<dbReference type="Proteomes" id="UP000322454">
    <property type="component" value="Unassembled WGS sequence"/>
</dbReference>
<comment type="caution">
    <text evidence="11">The sequence shown here is derived from an EMBL/GenBank/DDBJ whole genome shotgun (WGS) entry which is preliminary data.</text>
</comment>
<keyword evidence="3 10" id="KW-0813">Transport</keyword>
<organism evidence="11 12">
    <name type="scientific">Candidatus Acidulodesulfobacterium acidiphilum</name>
    <dbReference type="NCBI Taxonomy" id="2597224"/>
    <lineage>
        <taxon>Bacteria</taxon>
        <taxon>Deltaproteobacteria</taxon>
        <taxon>Candidatus Acidulodesulfobacterales</taxon>
        <taxon>Candidatus Acidulodesulfobacterium</taxon>
    </lineage>
</organism>
<dbReference type="PANTHER" id="PTHR34182">
    <property type="entry name" value="PROTEIN-EXPORT MEMBRANE PROTEIN SECG"/>
    <property type="match status" value="1"/>
</dbReference>
<dbReference type="PRINTS" id="PR01651">
    <property type="entry name" value="SECGEXPORT"/>
</dbReference>
<evidence type="ECO:0000256" key="8">
    <source>
        <dbReference type="ARBA" id="ARBA00023010"/>
    </source>
</evidence>
<evidence type="ECO:0000256" key="7">
    <source>
        <dbReference type="ARBA" id="ARBA00022989"/>
    </source>
</evidence>
<sequence length="108" mass="11404">MIMFLTILLIVSAVFLVIVILMQQGKGQEMGAVFGGSSQTVFGASGAGNFLTKATAVIAIIFMASAFFISYISAQKEKGINISSKYTATKTVKSSMAVKKAPVKNKSK</sequence>
<dbReference type="InterPro" id="IPR004692">
    <property type="entry name" value="SecG"/>
</dbReference>
<dbReference type="Pfam" id="PF03840">
    <property type="entry name" value="SecG"/>
    <property type="match status" value="1"/>
</dbReference>
<keyword evidence="4 10" id="KW-1003">Cell membrane</keyword>
<keyword evidence="6 10" id="KW-0653">Protein transport</keyword>
<evidence type="ECO:0000256" key="6">
    <source>
        <dbReference type="ARBA" id="ARBA00022927"/>
    </source>
</evidence>
<dbReference type="AlphaFoldDB" id="A0A520XE52"/>
<evidence type="ECO:0000256" key="3">
    <source>
        <dbReference type="ARBA" id="ARBA00022448"/>
    </source>
</evidence>
<dbReference type="GO" id="GO:0065002">
    <property type="term" value="P:intracellular protein transmembrane transport"/>
    <property type="evidence" value="ECO:0007669"/>
    <property type="project" value="TreeGrafter"/>
</dbReference>
<dbReference type="NCBIfam" id="TIGR00810">
    <property type="entry name" value="secG"/>
    <property type="match status" value="1"/>
</dbReference>
<evidence type="ECO:0000313" key="12">
    <source>
        <dbReference type="Proteomes" id="UP000322454"/>
    </source>
</evidence>
<evidence type="ECO:0000313" key="11">
    <source>
        <dbReference type="EMBL" id="RZV39461.1"/>
    </source>
</evidence>
<dbReference type="EMBL" id="SHMQ01000010">
    <property type="protein sequence ID" value="RZV39461.1"/>
    <property type="molecule type" value="Genomic_DNA"/>
</dbReference>
<comment type="similarity">
    <text evidence="2 10">Belongs to the SecG family.</text>
</comment>
<keyword evidence="9 10" id="KW-0472">Membrane</keyword>
<comment type="function">
    <text evidence="10">Involved in protein export. Participates in an early event of protein translocation.</text>
</comment>
<dbReference type="GO" id="GO:0043952">
    <property type="term" value="P:protein transport by the Sec complex"/>
    <property type="evidence" value="ECO:0007669"/>
    <property type="project" value="TreeGrafter"/>
</dbReference>
<keyword evidence="8 10" id="KW-0811">Translocation</keyword>
<evidence type="ECO:0000256" key="9">
    <source>
        <dbReference type="ARBA" id="ARBA00023136"/>
    </source>
</evidence>
<evidence type="ECO:0000256" key="2">
    <source>
        <dbReference type="ARBA" id="ARBA00008445"/>
    </source>
</evidence>
<accession>A0A520XE52</accession>
<proteinExistence type="inferred from homology"/>
<gene>
    <name evidence="11" type="primary">secG</name>
    <name evidence="11" type="ORF">EVJ48_04525</name>
</gene>
<evidence type="ECO:0000256" key="4">
    <source>
        <dbReference type="ARBA" id="ARBA00022475"/>
    </source>
</evidence>
<comment type="caution">
    <text evidence="10">Lacks conserved residue(s) required for the propagation of feature annotation.</text>
</comment>
<dbReference type="GO" id="GO:0015450">
    <property type="term" value="F:protein-transporting ATPase activity"/>
    <property type="evidence" value="ECO:0007669"/>
    <property type="project" value="UniProtKB-UniRule"/>
</dbReference>
<evidence type="ECO:0000256" key="1">
    <source>
        <dbReference type="ARBA" id="ARBA00004651"/>
    </source>
</evidence>
<evidence type="ECO:0000256" key="10">
    <source>
        <dbReference type="RuleBase" id="RU365087"/>
    </source>
</evidence>